<dbReference type="AlphaFoldDB" id="A0A5C6U1S7"/>
<feature type="region of interest" description="Disordered" evidence="3">
    <location>
        <begin position="229"/>
        <end position="256"/>
    </location>
</feature>
<dbReference type="PRINTS" id="PR01805">
    <property type="entry name" value="VACJLIPOPROT"/>
</dbReference>
<dbReference type="InterPro" id="IPR007428">
    <property type="entry name" value="MlaA"/>
</dbReference>
<evidence type="ECO:0000256" key="2">
    <source>
        <dbReference type="ARBA" id="ARBA00022729"/>
    </source>
</evidence>
<evidence type="ECO:0000256" key="1">
    <source>
        <dbReference type="ARBA" id="ARBA00010634"/>
    </source>
</evidence>
<gene>
    <name evidence="4" type="ORF">FSC37_16725</name>
</gene>
<protein>
    <submittedName>
        <fullName evidence="4">VacJ family lipoprotein</fullName>
    </submittedName>
</protein>
<comment type="similarity">
    <text evidence="1">Belongs to the MlaA family.</text>
</comment>
<sequence>MNRLRPLAVLAVAVPLLGGCATTLNDVRGGPGAKLDPWENWNRKVFAFNEGLDEHVLKPVATAYSNVVPEPIRRGVDNFFGNFADARSAVNNFLQGKATAGVYDVMRVGTNTVFGLLGVLDVATEVGLEKSREDFGQTLGVWGMGTGAYIVWPLFGPSSVRDSIGLPMDIAASPSTVINDGATRYTLTTLNIVNTRSNLLGATRVLDDIALDKYSFIRDAYLQRRRSLVFDGNEPPPPDPTEPDAPAAPASAPAAK</sequence>
<comment type="caution">
    <text evidence="4">The sequence shown here is derived from an EMBL/GenBank/DDBJ whole genome shotgun (WGS) entry which is preliminary data.</text>
</comment>
<feature type="compositionally biased region" description="Low complexity" evidence="3">
    <location>
        <begin position="244"/>
        <end position="256"/>
    </location>
</feature>
<name>A0A5C6U1S7_9BURK</name>
<dbReference type="PROSITE" id="PS51257">
    <property type="entry name" value="PROKAR_LIPOPROTEIN"/>
    <property type="match status" value="1"/>
</dbReference>
<evidence type="ECO:0000313" key="4">
    <source>
        <dbReference type="EMBL" id="TXC66847.1"/>
    </source>
</evidence>
<dbReference type="Pfam" id="PF04333">
    <property type="entry name" value="MlaA"/>
    <property type="match status" value="1"/>
</dbReference>
<dbReference type="PANTHER" id="PTHR30035">
    <property type="entry name" value="LIPOPROTEIN VACJ-RELATED"/>
    <property type="match status" value="1"/>
</dbReference>
<dbReference type="PANTHER" id="PTHR30035:SF3">
    <property type="entry name" value="INTERMEMBRANE PHOSPHOLIPID TRANSPORT SYSTEM LIPOPROTEIN MLAA"/>
    <property type="match status" value="1"/>
</dbReference>
<dbReference type="Proteomes" id="UP000321832">
    <property type="component" value="Unassembled WGS sequence"/>
</dbReference>
<dbReference type="EMBL" id="VOPW01000001">
    <property type="protein sequence ID" value="TXC66847.1"/>
    <property type="molecule type" value="Genomic_DNA"/>
</dbReference>
<reference evidence="4 5" key="1">
    <citation type="submission" date="2019-08" db="EMBL/GenBank/DDBJ databases">
        <authorList>
            <person name="Khan S.A."/>
            <person name="Jeon C.O."/>
            <person name="Jeong S.E."/>
        </authorList>
    </citation>
    <scope>NUCLEOTIDE SEQUENCE [LARGE SCALE GENOMIC DNA]</scope>
    <source>
        <strain evidence="5">IMCC1728</strain>
    </source>
</reference>
<dbReference type="GO" id="GO:0016020">
    <property type="term" value="C:membrane"/>
    <property type="evidence" value="ECO:0007669"/>
    <property type="project" value="InterPro"/>
</dbReference>
<keyword evidence="4" id="KW-0449">Lipoprotein</keyword>
<keyword evidence="2" id="KW-0732">Signal</keyword>
<keyword evidence="5" id="KW-1185">Reference proteome</keyword>
<accession>A0A5C6U1S7</accession>
<evidence type="ECO:0000313" key="5">
    <source>
        <dbReference type="Proteomes" id="UP000321832"/>
    </source>
</evidence>
<evidence type="ECO:0000256" key="3">
    <source>
        <dbReference type="SAM" id="MobiDB-lite"/>
    </source>
</evidence>
<organism evidence="4 5">
    <name type="scientific">Piscinibacter aquaticus</name>
    <dbReference type="NCBI Taxonomy" id="392597"/>
    <lineage>
        <taxon>Bacteria</taxon>
        <taxon>Pseudomonadati</taxon>
        <taxon>Pseudomonadota</taxon>
        <taxon>Betaproteobacteria</taxon>
        <taxon>Burkholderiales</taxon>
        <taxon>Sphaerotilaceae</taxon>
        <taxon>Piscinibacter</taxon>
    </lineage>
</organism>
<dbReference type="GO" id="GO:0120010">
    <property type="term" value="P:intermembrane phospholipid transfer"/>
    <property type="evidence" value="ECO:0007669"/>
    <property type="project" value="TreeGrafter"/>
</dbReference>
<proteinExistence type="inferred from homology"/>